<accession>A0ACB9QK82</accession>
<reference evidence="2" key="1">
    <citation type="journal article" date="2023" name="Front. Plant Sci.">
        <title>Chromosomal-level genome assembly of Melastoma candidum provides insights into trichome evolution.</title>
        <authorList>
            <person name="Zhong Y."/>
            <person name="Wu W."/>
            <person name="Sun C."/>
            <person name="Zou P."/>
            <person name="Liu Y."/>
            <person name="Dai S."/>
            <person name="Zhou R."/>
        </authorList>
    </citation>
    <scope>NUCLEOTIDE SEQUENCE [LARGE SCALE GENOMIC DNA]</scope>
</reference>
<sequence length="188" mass="20316">MKVSPESAIKFYAYEMPKNVIVYAKGGDDKAEIGAGGCLLAGGLAGAIAQTAVYPMDLVKTRLQTHACEGGKVPSIGSLSRDILVQEGPRAFYREPGPLVQLGCGTISGALGATCVYPLLVVRTRMQAQSVNDEGAYKGMSDVFRRTFRNEGIRGFYKGLFPNLLWVVPSASITYLVYETMKKSLHLE</sequence>
<name>A0ACB9QK82_9MYRT</name>
<keyword evidence="2" id="KW-1185">Reference proteome</keyword>
<dbReference type="EMBL" id="CM042885">
    <property type="protein sequence ID" value="KAI4366974.1"/>
    <property type="molecule type" value="Genomic_DNA"/>
</dbReference>
<comment type="caution">
    <text evidence="1">The sequence shown here is derived from an EMBL/GenBank/DDBJ whole genome shotgun (WGS) entry which is preliminary data.</text>
</comment>
<evidence type="ECO:0000313" key="1">
    <source>
        <dbReference type="EMBL" id="KAI4366974.1"/>
    </source>
</evidence>
<protein>
    <submittedName>
        <fullName evidence="1">Uncharacterized protein</fullName>
    </submittedName>
</protein>
<dbReference type="Proteomes" id="UP001057402">
    <property type="component" value="Chromosome 6"/>
</dbReference>
<organism evidence="1 2">
    <name type="scientific">Melastoma candidum</name>
    <dbReference type="NCBI Taxonomy" id="119954"/>
    <lineage>
        <taxon>Eukaryota</taxon>
        <taxon>Viridiplantae</taxon>
        <taxon>Streptophyta</taxon>
        <taxon>Embryophyta</taxon>
        <taxon>Tracheophyta</taxon>
        <taxon>Spermatophyta</taxon>
        <taxon>Magnoliopsida</taxon>
        <taxon>eudicotyledons</taxon>
        <taxon>Gunneridae</taxon>
        <taxon>Pentapetalae</taxon>
        <taxon>rosids</taxon>
        <taxon>malvids</taxon>
        <taxon>Myrtales</taxon>
        <taxon>Melastomataceae</taxon>
        <taxon>Melastomatoideae</taxon>
        <taxon>Melastomateae</taxon>
        <taxon>Melastoma</taxon>
    </lineage>
</organism>
<evidence type="ECO:0000313" key="2">
    <source>
        <dbReference type="Proteomes" id="UP001057402"/>
    </source>
</evidence>
<proteinExistence type="predicted"/>
<gene>
    <name evidence="1" type="ORF">MLD38_022764</name>
</gene>